<dbReference type="GO" id="GO:0003677">
    <property type="term" value="F:DNA binding"/>
    <property type="evidence" value="ECO:0007669"/>
    <property type="project" value="UniProtKB-KW"/>
</dbReference>
<evidence type="ECO:0000259" key="1">
    <source>
        <dbReference type="PROSITE" id="PS50943"/>
    </source>
</evidence>
<keyword evidence="3" id="KW-1185">Reference proteome</keyword>
<sequence length="88" mass="9952">MLYCLTVSLVISEQRVIARRVRGLLRANHLTQRELAESVGMSEQAMSNKLRGLKNFTLRDVSRMASDLDVSLDYLTGRSDCPKPLEVK</sequence>
<evidence type="ECO:0000313" key="2">
    <source>
        <dbReference type="EMBL" id="KFI84467.1"/>
    </source>
</evidence>
<dbReference type="CDD" id="cd00093">
    <property type="entry name" value="HTH_XRE"/>
    <property type="match status" value="1"/>
</dbReference>
<comment type="caution">
    <text evidence="2">The sequence shown here is derived from an EMBL/GenBank/DDBJ whole genome shotgun (WGS) entry which is preliminary data.</text>
</comment>
<feature type="domain" description="HTH cro/C1-type" evidence="1">
    <location>
        <begin position="21"/>
        <end position="75"/>
    </location>
</feature>
<reference evidence="2 3" key="1">
    <citation type="submission" date="2014-03" db="EMBL/GenBank/DDBJ databases">
        <title>Genomics of Bifidobacteria.</title>
        <authorList>
            <person name="Ventura M."/>
            <person name="Milani C."/>
            <person name="Lugli G.A."/>
        </authorList>
    </citation>
    <scope>NUCLEOTIDE SEQUENCE [LARGE SCALE GENOMIC DNA]</scope>
    <source>
        <strain evidence="2 3">DSM 23975</strain>
    </source>
</reference>
<name>A0A087CMG7_9BIFI</name>
<dbReference type="eggNOG" id="ENOG5032DZ9">
    <property type="taxonomic scope" value="Bacteria"/>
</dbReference>
<proteinExistence type="predicted"/>
<protein>
    <submittedName>
        <fullName evidence="2">DNA-binding helix-turn-helix protein</fullName>
    </submittedName>
</protein>
<dbReference type="SMART" id="SM00530">
    <property type="entry name" value="HTH_XRE"/>
    <property type="match status" value="1"/>
</dbReference>
<dbReference type="Pfam" id="PF01381">
    <property type="entry name" value="HTH_3"/>
    <property type="match status" value="1"/>
</dbReference>
<dbReference type="InterPro" id="IPR001387">
    <property type="entry name" value="Cro/C1-type_HTH"/>
</dbReference>
<dbReference type="Proteomes" id="UP000028984">
    <property type="component" value="Unassembled WGS sequence"/>
</dbReference>
<accession>A0A087CMG7</accession>
<dbReference type="EMBL" id="JGZK01000017">
    <property type="protein sequence ID" value="KFI84467.1"/>
    <property type="molecule type" value="Genomic_DNA"/>
</dbReference>
<organism evidence="2 3">
    <name type="scientific">Bifidobacterium reuteri DSM 23975</name>
    <dbReference type="NCBI Taxonomy" id="1437610"/>
    <lineage>
        <taxon>Bacteria</taxon>
        <taxon>Bacillati</taxon>
        <taxon>Actinomycetota</taxon>
        <taxon>Actinomycetes</taxon>
        <taxon>Bifidobacteriales</taxon>
        <taxon>Bifidobacteriaceae</taxon>
        <taxon>Bifidobacterium</taxon>
    </lineage>
</organism>
<dbReference type="InterPro" id="IPR010982">
    <property type="entry name" value="Lambda_DNA-bd_dom_sf"/>
</dbReference>
<dbReference type="Gene3D" id="1.10.260.40">
    <property type="entry name" value="lambda repressor-like DNA-binding domains"/>
    <property type="match status" value="1"/>
</dbReference>
<keyword evidence="2" id="KW-0238">DNA-binding</keyword>
<dbReference type="SUPFAM" id="SSF47413">
    <property type="entry name" value="lambda repressor-like DNA-binding domains"/>
    <property type="match status" value="1"/>
</dbReference>
<gene>
    <name evidence="2" type="ORF">BREU_1242</name>
</gene>
<dbReference type="PROSITE" id="PS50943">
    <property type="entry name" value="HTH_CROC1"/>
    <property type="match status" value="1"/>
</dbReference>
<dbReference type="AlphaFoldDB" id="A0A087CMG7"/>
<dbReference type="STRING" id="1437610.BREU_1242"/>
<evidence type="ECO:0000313" key="3">
    <source>
        <dbReference type="Proteomes" id="UP000028984"/>
    </source>
</evidence>